<comment type="similarity">
    <text evidence="1">Belongs to the AfsR/DnrI/RedD regulatory family.</text>
</comment>
<dbReference type="InterPro" id="IPR001867">
    <property type="entry name" value="OmpR/PhoB-type_DNA-bd"/>
</dbReference>
<dbReference type="GO" id="GO:0006355">
    <property type="term" value="P:regulation of DNA-templated transcription"/>
    <property type="evidence" value="ECO:0007669"/>
    <property type="project" value="InterPro"/>
</dbReference>
<dbReference type="Pfam" id="PF03704">
    <property type="entry name" value="BTAD"/>
    <property type="match status" value="1"/>
</dbReference>
<sequence>MRAILVDDERLALELLQQMLEKKVGGVTVVGAYTNPVQALEEARELQPDLIFLDIHMPGIDGLKLGDLLQESIPSLKIVFVTGYDRYAVEAFEMNALDYILKPPNPKRLQKTLERFRESENKRMEADTGQALLCCFNQLQYQPAGEPPQPLKWRTGKAQELFAFMLHHRGRIVDKETLLEMLWPEYDTPRALQYLYTTVYHIRQTLKNNGLDHITISSGSFETGYRLTFGDLRLDTEEWKTQVLKLGPLNVINASNYELTLDMYKGDYLAEYDYVWAEPEREHLRGLWLRTARSLSAFYELHQLTGEAVRLNLRVQQLFPYDEECCLTLMKLYREIGDKEGVQEQYRLLAARIEGELGSSISGKVQDWYTEWDSARS</sequence>
<dbReference type="InterPro" id="IPR005158">
    <property type="entry name" value="BTAD"/>
</dbReference>
<dbReference type="Proteomes" id="UP000460318">
    <property type="component" value="Unassembled WGS sequence"/>
</dbReference>
<keyword evidence="10" id="KW-1185">Reference proteome</keyword>
<evidence type="ECO:0000256" key="1">
    <source>
        <dbReference type="ARBA" id="ARBA00005820"/>
    </source>
</evidence>
<dbReference type="InterPro" id="IPR011990">
    <property type="entry name" value="TPR-like_helical_dom_sf"/>
</dbReference>
<evidence type="ECO:0000256" key="2">
    <source>
        <dbReference type="ARBA" id="ARBA00022553"/>
    </source>
</evidence>
<dbReference type="PROSITE" id="PS50110">
    <property type="entry name" value="RESPONSE_REGULATORY"/>
    <property type="match status" value="1"/>
</dbReference>
<evidence type="ECO:0000256" key="7">
    <source>
        <dbReference type="PROSITE-ProRule" id="PRU00169"/>
    </source>
</evidence>
<dbReference type="InterPro" id="IPR016032">
    <property type="entry name" value="Sig_transdc_resp-reg_C-effctor"/>
</dbReference>
<dbReference type="GO" id="GO:0000156">
    <property type="term" value="F:phosphorelay response regulator activity"/>
    <property type="evidence" value="ECO:0007669"/>
    <property type="project" value="TreeGrafter"/>
</dbReference>
<dbReference type="Gene3D" id="3.40.50.2300">
    <property type="match status" value="1"/>
</dbReference>
<dbReference type="SMART" id="SM01043">
    <property type="entry name" value="BTAD"/>
    <property type="match status" value="1"/>
</dbReference>
<feature type="domain" description="Response regulatory" evidence="8">
    <location>
        <begin position="2"/>
        <end position="117"/>
    </location>
</feature>
<dbReference type="GO" id="GO:0032993">
    <property type="term" value="C:protein-DNA complex"/>
    <property type="evidence" value="ECO:0007669"/>
    <property type="project" value="TreeGrafter"/>
</dbReference>
<name>A0A7X3ILV2_9BACL</name>
<proteinExistence type="inferred from homology"/>
<keyword evidence="5" id="KW-0238">DNA-binding</keyword>
<dbReference type="Gene3D" id="1.25.40.10">
    <property type="entry name" value="Tetratricopeptide repeat domain"/>
    <property type="match status" value="1"/>
</dbReference>
<evidence type="ECO:0000256" key="6">
    <source>
        <dbReference type="ARBA" id="ARBA00023163"/>
    </source>
</evidence>
<keyword evidence="2 7" id="KW-0597">Phosphoprotein</keyword>
<dbReference type="EMBL" id="WUBI01000004">
    <property type="protein sequence ID" value="MWV46353.1"/>
    <property type="molecule type" value="Genomic_DNA"/>
</dbReference>
<evidence type="ECO:0000313" key="10">
    <source>
        <dbReference type="Proteomes" id="UP000460318"/>
    </source>
</evidence>
<evidence type="ECO:0000256" key="5">
    <source>
        <dbReference type="ARBA" id="ARBA00023125"/>
    </source>
</evidence>
<evidence type="ECO:0000256" key="4">
    <source>
        <dbReference type="ARBA" id="ARBA00023015"/>
    </source>
</evidence>
<dbReference type="InterPro" id="IPR039420">
    <property type="entry name" value="WalR-like"/>
</dbReference>
<dbReference type="RefSeq" id="WP_160499949.1">
    <property type="nucleotide sequence ID" value="NZ_WUBI01000004.1"/>
</dbReference>
<evidence type="ECO:0000313" key="9">
    <source>
        <dbReference type="EMBL" id="MWV46353.1"/>
    </source>
</evidence>
<dbReference type="PANTHER" id="PTHR48111">
    <property type="entry name" value="REGULATOR OF RPOS"/>
    <property type="match status" value="1"/>
</dbReference>
<feature type="modified residue" description="4-aspartylphosphate" evidence="7">
    <location>
        <position position="54"/>
    </location>
</feature>
<dbReference type="SMART" id="SM00862">
    <property type="entry name" value="Trans_reg_C"/>
    <property type="match status" value="1"/>
</dbReference>
<keyword evidence="4" id="KW-0805">Transcription regulation</keyword>
<keyword evidence="6" id="KW-0804">Transcription</keyword>
<dbReference type="GO" id="GO:0000976">
    <property type="term" value="F:transcription cis-regulatory region binding"/>
    <property type="evidence" value="ECO:0007669"/>
    <property type="project" value="TreeGrafter"/>
</dbReference>
<accession>A0A7X3ILV2</accession>
<comment type="caution">
    <text evidence="9">The sequence shown here is derived from an EMBL/GenBank/DDBJ whole genome shotgun (WGS) entry which is preliminary data.</text>
</comment>
<dbReference type="PANTHER" id="PTHR48111:SF69">
    <property type="entry name" value="RESPONSE REGULATOR RECEIVER"/>
    <property type="match status" value="1"/>
</dbReference>
<evidence type="ECO:0000256" key="3">
    <source>
        <dbReference type="ARBA" id="ARBA00023012"/>
    </source>
</evidence>
<evidence type="ECO:0000259" key="8">
    <source>
        <dbReference type="PROSITE" id="PS50110"/>
    </source>
</evidence>
<dbReference type="AlphaFoldDB" id="A0A7X3ILV2"/>
<dbReference type="InterPro" id="IPR001789">
    <property type="entry name" value="Sig_transdc_resp-reg_receiver"/>
</dbReference>
<dbReference type="Pfam" id="PF00486">
    <property type="entry name" value="Trans_reg_C"/>
    <property type="match status" value="1"/>
</dbReference>
<dbReference type="GO" id="GO:0005829">
    <property type="term" value="C:cytosol"/>
    <property type="evidence" value="ECO:0007669"/>
    <property type="project" value="TreeGrafter"/>
</dbReference>
<dbReference type="SUPFAM" id="SSF48452">
    <property type="entry name" value="TPR-like"/>
    <property type="match status" value="1"/>
</dbReference>
<dbReference type="SUPFAM" id="SSF46894">
    <property type="entry name" value="C-terminal effector domain of the bipartite response regulators"/>
    <property type="match status" value="1"/>
</dbReference>
<dbReference type="InterPro" id="IPR011006">
    <property type="entry name" value="CheY-like_superfamily"/>
</dbReference>
<dbReference type="Gene3D" id="1.10.10.10">
    <property type="entry name" value="Winged helix-like DNA-binding domain superfamily/Winged helix DNA-binding domain"/>
    <property type="match status" value="1"/>
</dbReference>
<dbReference type="Pfam" id="PF00072">
    <property type="entry name" value="Response_reg"/>
    <property type="match status" value="1"/>
</dbReference>
<organism evidence="9 10">
    <name type="scientific">Paenibacillus dendrobii</name>
    <dbReference type="NCBI Taxonomy" id="2691084"/>
    <lineage>
        <taxon>Bacteria</taxon>
        <taxon>Bacillati</taxon>
        <taxon>Bacillota</taxon>
        <taxon>Bacilli</taxon>
        <taxon>Bacillales</taxon>
        <taxon>Paenibacillaceae</taxon>
        <taxon>Paenibacillus</taxon>
    </lineage>
</organism>
<gene>
    <name evidence="9" type="ORF">GRF59_22370</name>
</gene>
<protein>
    <submittedName>
        <fullName evidence="9">Response regulator</fullName>
    </submittedName>
</protein>
<keyword evidence="3" id="KW-0902">Two-component regulatory system</keyword>
<dbReference type="SUPFAM" id="SSF52172">
    <property type="entry name" value="CheY-like"/>
    <property type="match status" value="1"/>
</dbReference>
<dbReference type="SMART" id="SM00448">
    <property type="entry name" value="REC"/>
    <property type="match status" value="1"/>
</dbReference>
<dbReference type="InterPro" id="IPR036388">
    <property type="entry name" value="WH-like_DNA-bd_sf"/>
</dbReference>
<reference evidence="9 10" key="1">
    <citation type="submission" date="2019-12" db="EMBL/GenBank/DDBJ databases">
        <title>Paenibacillus sp. nov., an endophytic bacterium isolated from the stem of Dendrobium.</title>
        <authorList>
            <person name="Zhao R."/>
        </authorList>
    </citation>
    <scope>NUCLEOTIDE SEQUENCE [LARGE SCALE GENOMIC DNA]</scope>
    <source>
        <strain evidence="9 10">HJL G12</strain>
    </source>
</reference>